<protein>
    <submittedName>
        <fullName evidence="7">Uncharacterized protein</fullName>
    </submittedName>
</protein>
<comment type="cofactor">
    <cofactor evidence="1">
        <name>Mg(2+)</name>
        <dbReference type="ChEBI" id="CHEBI:18420"/>
    </cofactor>
</comment>
<dbReference type="SUPFAM" id="SSF48576">
    <property type="entry name" value="Terpenoid synthases"/>
    <property type="match status" value="1"/>
</dbReference>
<evidence type="ECO:0000259" key="5">
    <source>
        <dbReference type="Pfam" id="PF01397"/>
    </source>
</evidence>
<evidence type="ECO:0000256" key="2">
    <source>
        <dbReference type="ARBA" id="ARBA00022723"/>
    </source>
</evidence>
<proteinExistence type="predicted"/>
<dbReference type="SUPFAM" id="SSF48239">
    <property type="entry name" value="Terpenoid cyclases/Protein prenyltransferases"/>
    <property type="match status" value="1"/>
</dbReference>
<dbReference type="SFLD" id="SFLDG01019">
    <property type="entry name" value="Terpene_Cyclase_Like_1_C_Termi"/>
    <property type="match status" value="1"/>
</dbReference>
<dbReference type="Gene3D" id="1.10.600.10">
    <property type="entry name" value="Farnesyl Diphosphate Synthase"/>
    <property type="match status" value="1"/>
</dbReference>
<evidence type="ECO:0000259" key="6">
    <source>
        <dbReference type="Pfam" id="PF03936"/>
    </source>
</evidence>
<feature type="domain" description="Terpene synthase metal-binding" evidence="6">
    <location>
        <begin position="311"/>
        <end position="556"/>
    </location>
</feature>
<evidence type="ECO:0000313" key="7">
    <source>
        <dbReference type="EMBL" id="CAL1406841.1"/>
    </source>
</evidence>
<evidence type="ECO:0000313" key="8">
    <source>
        <dbReference type="Proteomes" id="UP001497516"/>
    </source>
</evidence>
<dbReference type="Pfam" id="PF03936">
    <property type="entry name" value="Terpene_synth_C"/>
    <property type="match status" value="1"/>
</dbReference>
<feature type="domain" description="Terpene synthase N-terminal" evidence="5">
    <location>
        <begin position="67"/>
        <end position="253"/>
    </location>
</feature>
<evidence type="ECO:0000256" key="4">
    <source>
        <dbReference type="ARBA" id="ARBA00023239"/>
    </source>
</evidence>
<dbReference type="GO" id="GO:0120251">
    <property type="term" value="P:hydrocarbon biosynthetic process"/>
    <property type="evidence" value="ECO:0007669"/>
    <property type="project" value="UniProtKB-ARBA"/>
</dbReference>
<dbReference type="GO" id="GO:0000287">
    <property type="term" value="F:magnesium ion binding"/>
    <property type="evidence" value="ECO:0007669"/>
    <property type="project" value="InterPro"/>
</dbReference>
<keyword evidence="3" id="KW-0460">Magnesium</keyword>
<dbReference type="CDD" id="cd00684">
    <property type="entry name" value="Terpene_cyclase_plant_C1"/>
    <property type="match status" value="1"/>
</dbReference>
<dbReference type="InterPro" id="IPR050148">
    <property type="entry name" value="Terpene_synthase-like"/>
</dbReference>
<evidence type="ECO:0000256" key="3">
    <source>
        <dbReference type="ARBA" id="ARBA00022842"/>
    </source>
</evidence>
<dbReference type="PANTHER" id="PTHR31225">
    <property type="entry name" value="OS04G0344100 PROTEIN-RELATED"/>
    <property type="match status" value="1"/>
</dbReference>
<dbReference type="Proteomes" id="UP001497516">
    <property type="component" value="Chromosome 8"/>
</dbReference>
<evidence type="ECO:0000256" key="1">
    <source>
        <dbReference type="ARBA" id="ARBA00001946"/>
    </source>
</evidence>
<dbReference type="InterPro" id="IPR044814">
    <property type="entry name" value="Terpene_cyclase_plant_C1"/>
</dbReference>
<gene>
    <name evidence="7" type="ORF">LTRI10_LOCUS46541</name>
</gene>
<dbReference type="FunFam" id="1.10.600.10:FF:000007">
    <property type="entry name" value="Isoprene synthase, chloroplastic"/>
    <property type="match status" value="1"/>
</dbReference>
<keyword evidence="2" id="KW-0479">Metal-binding</keyword>
<dbReference type="EMBL" id="OZ034821">
    <property type="protein sequence ID" value="CAL1406841.1"/>
    <property type="molecule type" value="Genomic_DNA"/>
</dbReference>
<dbReference type="InterPro" id="IPR005630">
    <property type="entry name" value="Terpene_synthase_metal-bd"/>
</dbReference>
<dbReference type="Pfam" id="PF01397">
    <property type="entry name" value="Terpene_synth"/>
    <property type="match status" value="1"/>
</dbReference>
<keyword evidence="4" id="KW-0456">Lyase</keyword>
<dbReference type="Gene3D" id="1.50.10.130">
    <property type="entry name" value="Terpene synthase, N-terminal domain"/>
    <property type="match status" value="1"/>
</dbReference>
<dbReference type="InterPro" id="IPR036965">
    <property type="entry name" value="Terpene_synth_N_sf"/>
</dbReference>
<organism evidence="7 8">
    <name type="scientific">Linum trigynum</name>
    <dbReference type="NCBI Taxonomy" id="586398"/>
    <lineage>
        <taxon>Eukaryota</taxon>
        <taxon>Viridiplantae</taxon>
        <taxon>Streptophyta</taxon>
        <taxon>Embryophyta</taxon>
        <taxon>Tracheophyta</taxon>
        <taxon>Spermatophyta</taxon>
        <taxon>Magnoliopsida</taxon>
        <taxon>eudicotyledons</taxon>
        <taxon>Gunneridae</taxon>
        <taxon>Pentapetalae</taxon>
        <taxon>rosids</taxon>
        <taxon>fabids</taxon>
        <taxon>Malpighiales</taxon>
        <taxon>Linaceae</taxon>
        <taxon>Linum</taxon>
    </lineage>
</organism>
<reference evidence="7 8" key="1">
    <citation type="submission" date="2024-04" db="EMBL/GenBank/DDBJ databases">
        <authorList>
            <person name="Fracassetti M."/>
        </authorList>
    </citation>
    <scope>NUCLEOTIDE SEQUENCE [LARGE SCALE GENOMIC DNA]</scope>
</reference>
<dbReference type="InterPro" id="IPR008930">
    <property type="entry name" value="Terpenoid_cyclase/PrenylTrfase"/>
</dbReference>
<dbReference type="GO" id="GO:0016102">
    <property type="term" value="P:diterpenoid biosynthetic process"/>
    <property type="evidence" value="ECO:0007669"/>
    <property type="project" value="InterPro"/>
</dbReference>
<accession>A0AAV2G826</accession>
<sequence>MVFNLHSISLNHAITFHKHPSISSLPHNHSVNNRQLSTVVSARATTAQSSSTTADQRRSANYKPTTWSYEFLQSIKVNDINENQMYKDMAVMLEREVSMLLKSYIMEEDSLLILELIDDIQRLGLAHRFESGIKKALDNLAFITDGCNTMSSNMSLHEVALGFRVLRQNGYFVSQDVFMDLVSNKDEALLKGCGHEDMRDMLSLYEASYLAYQGEDILDKAREHATERLNSFLMEISSSNGDENMEELVRHSLEVPLHRRMVMLEARWYIEAYKKKEGANMALLELAKLEFNMAQSVLQGDLKVSSRWWNNLGLAKELSFSRDRLVECFFWTVGMMFEPRFSSCRKALTQVTSFITIIDDIYDVYGTMDELELFTDAVERWDINVVSSMPKYMKLCFLAFYNTINEMGYEALKNYGHNTIPYLTKAWAGMLKAFLKEAKWSSKECNLPTFSEYMENAWRSVSGAVILVHTYCHLDDELSDDNINYSKEALCHLMNSNEMLRWPSMIFRLCNDLATSSEEIARGETVNAISCYMNETGVSEEHAREHMKYLIDEAWKNMNEGLLLITKHEYSPMNDHVFSKSFLQSTINLARISHYTYHTGDSHGAPDAGSKKRVMSLLMNPIKS</sequence>
<name>A0AAV2G826_9ROSI</name>
<dbReference type="AlphaFoldDB" id="A0AAV2G826"/>
<dbReference type="SFLD" id="SFLDS00005">
    <property type="entry name" value="Isoprenoid_Synthase_Type_I"/>
    <property type="match status" value="1"/>
</dbReference>
<dbReference type="InterPro" id="IPR008949">
    <property type="entry name" value="Isoprenoid_synthase_dom_sf"/>
</dbReference>
<dbReference type="InterPro" id="IPR034741">
    <property type="entry name" value="Terpene_cyclase-like_1_C"/>
</dbReference>
<dbReference type="GO" id="GO:0010333">
    <property type="term" value="F:terpene synthase activity"/>
    <property type="evidence" value="ECO:0007669"/>
    <property type="project" value="InterPro"/>
</dbReference>
<dbReference type="InterPro" id="IPR001906">
    <property type="entry name" value="Terpene_synth_N"/>
</dbReference>
<dbReference type="PANTHER" id="PTHR31225:SF252">
    <property type="entry name" value="TERPENE SYNTHASE 12-RELATED"/>
    <property type="match status" value="1"/>
</dbReference>
<keyword evidence="8" id="KW-1185">Reference proteome</keyword>